<keyword evidence="2" id="KW-1185">Reference proteome</keyword>
<evidence type="ECO:0000313" key="2">
    <source>
        <dbReference type="Proteomes" id="UP001497535"/>
    </source>
</evidence>
<dbReference type="EMBL" id="CAVMJV010000037">
    <property type="protein sequence ID" value="CAK5079249.1"/>
    <property type="molecule type" value="Genomic_DNA"/>
</dbReference>
<name>A0ACB0ZJH7_MELEN</name>
<comment type="caution">
    <text evidence="1">The sequence shown here is derived from an EMBL/GenBank/DDBJ whole genome shotgun (WGS) entry which is preliminary data.</text>
</comment>
<accession>A0ACB0ZJH7</accession>
<organism evidence="1 2">
    <name type="scientific">Meloidogyne enterolobii</name>
    <name type="common">Root-knot nematode worm</name>
    <name type="synonym">Meloidogyne mayaguensis</name>
    <dbReference type="NCBI Taxonomy" id="390850"/>
    <lineage>
        <taxon>Eukaryota</taxon>
        <taxon>Metazoa</taxon>
        <taxon>Ecdysozoa</taxon>
        <taxon>Nematoda</taxon>
        <taxon>Chromadorea</taxon>
        <taxon>Rhabditida</taxon>
        <taxon>Tylenchina</taxon>
        <taxon>Tylenchomorpha</taxon>
        <taxon>Tylenchoidea</taxon>
        <taxon>Meloidogynidae</taxon>
        <taxon>Meloidogyninae</taxon>
        <taxon>Meloidogyne</taxon>
    </lineage>
</organism>
<gene>
    <name evidence="1" type="ORF">MENTE1834_LOCUS26347</name>
</gene>
<evidence type="ECO:0000313" key="1">
    <source>
        <dbReference type="EMBL" id="CAK5079249.1"/>
    </source>
</evidence>
<reference evidence="1" key="1">
    <citation type="submission" date="2023-11" db="EMBL/GenBank/DDBJ databases">
        <authorList>
            <person name="Poullet M."/>
        </authorList>
    </citation>
    <scope>NUCLEOTIDE SEQUENCE</scope>
    <source>
        <strain evidence="1">E1834</strain>
    </source>
</reference>
<protein>
    <submittedName>
        <fullName evidence="1">Uncharacterized protein</fullName>
    </submittedName>
</protein>
<dbReference type="Proteomes" id="UP001497535">
    <property type="component" value="Unassembled WGS sequence"/>
</dbReference>
<sequence>MIICVEICLILSFYFPIFSIYHLKGFLSFLFFISVPDIRKFSKNFPRISKTNFLLRTMGVYFNDLFLSTPDY</sequence>
<proteinExistence type="predicted"/>